<dbReference type="PANTHER" id="PTHR39468:SF1">
    <property type="entry name" value="MTF2-LIKE C-TERMINAL DOMAIN-CONTAINING PROTEIN"/>
    <property type="match status" value="1"/>
</dbReference>
<dbReference type="PANTHER" id="PTHR39468">
    <property type="entry name" value="CHROMOSOME 7, WHOLE GENOME SHOTGUN SEQUENCE"/>
    <property type="match status" value="1"/>
</dbReference>
<dbReference type="InterPro" id="IPR040009">
    <property type="entry name" value="Mtf2/C5D6.12-like"/>
</dbReference>
<comment type="caution">
    <text evidence="2">The sequence shown here is derived from an EMBL/GenBank/DDBJ whole genome shotgun (WGS) entry which is preliminary data.</text>
</comment>
<organism evidence="2 3">
    <name type="scientific">Pneumocystis carinii (strain B80)</name>
    <name type="common">Rat pneumocystis pneumonia agent</name>
    <name type="synonym">Pneumocystis carinii f. sp. carinii</name>
    <dbReference type="NCBI Taxonomy" id="1408658"/>
    <lineage>
        <taxon>Eukaryota</taxon>
        <taxon>Fungi</taxon>
        <taxon>Dikarya</taxon>
        <taxon>Ascomycota</taxon>
        <taxon>Taphrinomycotina</taxon>
        <taxon>Pneumocystomycetes</taxon>
        <taxon>Pneumocystaceae</taxon>
        <taxon>Pneumocystis</taxon>
    </lineage>
</organism>
<accession>A0A0W4ZH52</accession>
<keyword evidence="3" id="KW-1185">Reference proteome</keyword>
<evidence type="ECO:0000313" key="2">
    <source>
        <dbReference type="EMBL" id="KTW27710.1"/>
    </source>
</evidence>
<dbReference type="EMBL" id="LFVZ01000009">
    <property type="protein sequence ID" value="KTW27710.1"/>
    <property type="molecule type" value="Genomic_DNA"/>
</dbReference>
<reference evidence="3" key="1">
    <citation type="journal article" date="2016" name="Nat. Commun.">
        <title>Genome analysis of three Pneumocystis species reveals adaptation mechanisms to life exclusively in mammalian hosts.</title>
        <authorList>
            <person name="Ma L."/>
            <person name="Chen Z."/>
            <person name="Huang D.W."/>
            <person name="Kutty G."/>
            <person name="Ishihara M."/>
            <person name="Wang H."/>
            <person name="Abouelleil A."/>
            <person name="Bishop L."/>
            <person name="Davey E."/>
            <person name="Deng R."/>
            <person name="Deng X."/>
            <person name="Fan L."/>
            <person name="Fantoni G."/>
            <person name="Fitzgerald M."/>
            <person name="Gogineni E."/>
            <person name="Goldberg J.M."/>
            <person name="Handley G."/>
            <person name="Hu X."/>
            <person name="Huber C."/>
            <person name="Jiao X."/>
            <person name="Jones K."/>
            <person name="Levin J.Z."/>
            <person name="Liu Y."/>
            <person name="Macdonald P."/>
            <person name="Melnikov A."/>
            <person name="Raley C."/>
            <person name="Sassi M."/>
            <person name="Sherman B.T."/>
            <person name="Song X."/>
            <person name="Sykes S."/>
            <person name="Tran B."/>
            <person name="Walsh L."/>
            <person name="Xia Y."/>
            <person name="Yang J."/>
            <person name="Young S."/>
            <person name="Zeng Q."/>
            <person name="Zheng X."/>
            <person name="Stephens R."/>
            <person name="Nusbaum C."/>
            <person name="Birren B.W."/>
            <person name="Azadi P."/>
            <person name="Lempicki R.A."/>
            <person name="Cuomo C.A."/>
            <person name="Kovacs J.A."/>
        </authorList>
    </citation>
    <scope>NUCLEOTIDE SEQUENCE [LARGE SCALE GENOMIC DNA]</scope>
    <source>
        <strain evidence="3">B80</strain>
    </source>
</reference>
<sequence>MSLLNTFSWRVISGTFDMGLCRFMEKNWGKYEGFVRYRMNCYLNGYWSNKLSGKAILRNFVVGRGVYLGKKHLNNVLKPLVLKESQKDDFSGNKNQKNNDDMELQECFKKMEENMLNIKTDMELHKFVEESIFEPFKKQLSEGKINKKLSKSIILHLYSQLLQKAMEIFRLNFLDYVSVVTIFERIKEHGPESFVLGCSSDVYNEMLLARWEGWNDIIEIENLLTEMKINSVPRTQKTLKILKKIRSDIQNMGSQKHLLNHALFSYHHNMPCTQRLDAIYDEILLETSLKK</sequence>
<evidence type="ECO:0000313" key="3">
    <source>
        <dbReference type="Proteomes" id="UP000054454"/>
    </source>
</evidence>
<proteinExistence type="predicted"/>
<dbReference type="Pfam" id="PF19189">
    <property type="entry name" value="Mtf2"/>
    <property type="match status" value="1"/>
</dbReference>
<feature type="domain" description="Mtf2-like C-terminal" evidence="1">
    <location>
        <begin position="105"/>
        <end position="254"/>
    </location>
</feature>
<dbReference type="OrthoDB" id="2444174at2759"/>
<gene>
    <name evidence="2" type="ORF">T552_02150</name>
</gene>
<dbReference type="Proteomes" id="UP000054454">
    <property type="component" value="Unassembled WGS sequence"/>
</dbReference>
<protein>
    <recommendedName>
        <fullName evidence="1">Mtf2-like C-terminal domain-containing protein</fullName>
    </recommendedName>
</protein>
<dbReference type="AlphaFoldDB" id="A0A0W4ZH52"/>
<dbReference type="RefSeq" id="XP_018225592.1">
    <property type="nucleotide sequence ID" value="XM_018370705.1"/>
</dbReference>
<dbReference type="GO" id="GO:0005739">
    <property type="term" value="C:mitochondrion"/>
    <property type="evidence" value="ECO:0007669"/>
    <property type="project" value="InterPro"/>
</dbReference>
<dbReference type="VEuPathDB" id="FungiDB:T552_02150"/>
<evidence type="ECO:0000259" key="1">
    <source>
        <dbReference type="Pfam" id="PF19189"/>
    </source>
</evidence>
<dbReference type="InterPro" id="IPR043837">
    <property type="entry name" value="Mtf2-like_C"/>
</dbReference>
<dbReference type="GeneID" id="28936908"/>
<name>A0A0W4ZH52_PNEC8</name>